<dbReference type="InterPro" id="IPR057670">
    <property type="entry name" value="SH3_retrovirus"/>
</dbReference>
<dbReference type="GO" id="GO:0016787">
    <property type="term" value="F:hydrolase activity"/>
    <property type="evidence" value="ECO:0007669"/>
    <property type="project" value="UniProtKB-KW"/>
</dbReference>
<keyword evidence="17" id="KW-1185">Reference proteome</keyword>
<evidence type="ECO:0000256" key="2">
    <source>
        <dbReference type="ARBA" id="ARBA00022695"/>
    </source>
</evidence>
<keyword evidence="10" id="KW-0695">RNA-directed DNA polymerase</keyword>
<evidence type="ECO:0000256" key="3">
    <source>
        <dbReference type="ARBA" id="ARBA00022722"/>
    </source>
</evidence>
<proteinExistence type="predicted"/>
<dbReference type="GO" id="GO:0005634">
    <property type="term" value="C:nucleus"/>
    <property type="evidence" value="ECO:0007669"/>
    <property type="project" value="UniProtKB-ARBA"/>
</dbReference>
<dbReference type="PANTHER" id="PTHR42648">
    <property type="entry name" value="TRANSPOSASE, PUTATIVE-RELATED"/>
    <property type="match status" value="1"/>
</dbReference>
<dbReference type="GO" id="GO:0046872">
    <property type="term" value="F:metal ion binding"/>
    <property type="evidence" value="ECO:0007669"/>
    <property type="project" value="UniProtKB-KW"/>
</dbReference>
<evidence type="ECO:0000256" key="1">
    <source>
        <dbReference type="ARBA" id="ARBA00022578"/>
    </source>
</evidence>
<protein>
    <recommendedName>
        <fullName evidence="15">Integrase catalytic domain-containing protein</fullName>
    </recommendedName>
</protein>
<name>A0A9Q3F2E1_9BASI</name>
<keyword evidence="11" id="KW-0808">Transferase</keyword>
<evidence type="ECO:0000256" key="13">
    <source>
        <dbReference type="ARBA" id="ARBA00048173"/>
    </source>
</evidence>
<dbReference type="GO" id="GO:0032196">
    <property type="term" value="P:transposition"/>
    <property type="evidence" value="ECO:0007669"/>
    <property type="project" value="UniProtKB-KW"/>
</dbReference>
<keyword evidence="11" id="KW-0239">DNA-directed DNA polymerase</keyword>
<dbReference type="EMBL" id="AVOT02036914">
    <property type="protein sequence ID" value="MBW0531524.1"/>
    <property type="molecule type" value="Genomic_DNA"/>
</dbReference>
<dbReference type="GO" id="GO:0015074">
    <property type="term" value="P:DNA integration"/>
    <property type="evidence" value="ECO:0007669"/>
    <property type="project" value="UniProtKB-KW"/>
</dbReference>
<evidence type="ECO:0000256" key="7">
    <source>
        <dbReference type="ARBA" id="ARBA00022842"/>
    </source>
</evidence>
<dbReference type="GO" id="GO:0003887">
    <property type="term" value="F:DNA-directed DNA polymerase activity"/>
    <property type="evidence" value="ECO:0007669"/>
    <property type="project" value="UniProtKB-KW"/>
</dbReference>
<evidence type="ECO:0000256" key="4">
    <source>
        <dbReference type="ARBA" id="ARBA00022723"/>
    </source>
</evidence>
<keyword evidence="5" id="KW-0255">Endonuclease</keyword>
<accession>A0A9Q3F2E1</accession>
<evidence type="ECO:0000256" key="12">
    <source>
        <dbReference type="ARBA" id="ARBA00023172"/>
    </source>
</evidence>
<evidence type="ECO:0000256" key="8">
    <source>
        <dbReference type="ARBA" id="ARBA00022884"/>
    </source>
</evidence>
<feature type="domain" description="Integrase catalytic" evidence="15">
    <location>
        <begin position="1"/>
        <end position="174"/>
    </location>
</feature>
<evidence type="ECO:0000313" key="17">
    <source>
        <dbReference type="Proteomes" id="UP000765509"/>
    </source>
</evidence>
<evidence type="ECO:0000256" key="14">
    <source>
        <dbReference type="ARBA" id="ARBA00049244"/>
    </source>
</evidence>
<keyword evidence="4" id="KW-0479">Metal-binding</keyword>
<dbReference type="InterPro" id="IPR039537">
    <property type="entry name" value="Retrotran_Ty1/copia-like"/>
</dbReference>
<dbReference type="GO" id="GO:0006310">
    <property type="term" value="P:DNA recombination"/>
    <property type="evidence" value="ECO:0007669"/>
    <property type="project" value="UniProtKB-KW"/>
</dbReference>
<evidence type="ECO:0000256" key="11">
    <source>
        <dbReference type="ARBA" id="ARBA00022932"/>
    </source>
</evidence>
<keyword evidence="3" id="KW-0540">Nuclease</keyword>
<comment type="caution">
    <text evidence="16">The sequence shown here is derived from an EMBL/GenBank/DDBJ whole genome shotgun (WGS) entry which is preliminary data.</text>
</comment>
<keyword evidence="9" id="KW-0229">DNA integration</keyword>
<keyword evidence="2" id="KW-0548">Nucleotidyltransferase</keyword>
<keyword evidence="6" id="KW-0378">Hydrolase</keyword>
<comment type="catalytic activity">
    <reaction evidence="14">
        <text>DNA(n) + a 2'-deoxyribonucleoside 5'-triphosphate = DNA(n+1) + diphosphate</text>
        <dbReference type="Rhea" id="RHEA:22508"/>
        <dbReference type="Rhea" id="RHEA-COMP:17339"/>
        <dbReference type="Rhea" id="RHEA-COMP:17340"/>
        <dbReference type="ChEBI" id="CHEBI:33019"/>
        <dbReference type="ChEBI" id="CHEBI:61560"/>
        <dbReference type="ChEBI" id="CHEBI:173112"/>
        <dbReference type="EC" id="2.7.7.7"/>
    </reaction>
</comment>
<dbReference type="Proteomes" id="UP000765509">
    <property type="component" value="Unassembled WGS sequence"/>
</dbReference>
<dbReference type="Gene3D" id="3.30.420.10">
    <property type="entry name" value="Ribonuclease H-like superfamily/Ribonuclease H"/>
    <property type="match status" value="1"/>
</dbReference>
<dbReference type="InterPro" id="IPR036397">
    <property type="entry name" value="RNaseH_sf"/>
</dbReference>
<evidence type="ECO:0000256" key="10">
    <source>
        <dbReference type="ARBA" id="ARBA00022918"/>
    </source>
</evidence>
<dbReference type="GO" id="GO:0003723">
    <property type="term" value="F:RNA binding"/>
    <property type="evidence" value="ECO:0007669"/>
    <property type="project" value="UniProtKB-KW"/>
</dbReference>
<sequence>MPSKNEIKQAHLNIKLVNRQPLVALGQKHGMEFHYFKSQDLSYLGHWVLTFPAIREILKLEKAPPSMMGFEPAIHAVSNDRTVGFVDTGSQVHIGLMSMGTQQVFTCPYTPEQNGDAEQLNRTLGDAVRTMLRELGLPKQFWSYAYKCAAYIHNRIPNSRTRTMKPLELWCGRRPQLKGIFPFGAKAIVHIPIEKQVELDDRDKLCQLILFQDGSQGYFFWDNENKKLLNSNHVKFIYFHTSDQSNKMKITNLLNKLELKLGQGKNKGIFDEQYNVMDNLTTVTNIEIPTNMTDTKRLNWDKWQATIERELILFPEINFWTLVEKQVNIKVIKTNFVFYLKQKGHPEELLYKARLVAKGFVRGMELIVSTPMHQQLH</sequence>
<keyword evidence="12" id="KW-0233">DNA recombination</keyword>
<dbReference type="PROSITE" id="PS50994">
    <property type="entry name" value="INTEGRASE"/>
    <property type="match status" value="1"/>
</dbReference>
<evidence type="ECO:0000313" key="16">
    <source>
        <dbReference type="EMBL" id="MBW0531524.1"/>
    </source>
</evidence>
<dbReference type="GO" id="GO:0004519">
    <property type="term" value="F:endonuclease activity"/>
    <property type="evidence" value="ECO:0007669"/>
    <property type="project" value="UniProtKB-KW"/>
</dbReference>
<dbReference type="Pfam" id="PF25597">
    <property type="entry name" value="SH3_retrovirus"/>
    <property type="match status" value="1"/>
</dbReference>
<evidence type="ECO:0000256" key="5">
    <source>
        <dbReference type="ARBA" id="ARBA00022759"/>
    </source>
</evidence>
<keyword evidence="1" id="KW-0815">Transposition</keyword>
<evidence type="ECO:0000259" key="15">
    <source>
        <dbReference type="PROSITE" id="PS50994"/>
    </source>
</evidence>
<reference evidence="16" key="1">
    <citation type="submission" date="2021-03" db="EMBL/GenBank/DDBJ databases">
        <title>Draft genome sequence of rust myrtle Austropuccinia psidii MF-1, a brazilian biotype.</title>
        <authorList>
            <person name="Quecine M.C."/>
            <person name="Pachon D.M.R."/>
            <person name="Bonatelli M.L."/>
            <person name="Correr F.H."/>
            <person name="Franceschini L.M."/>
            <person name="Leite T.F."/>
            <person name="Margarido G.R.A."/>
            <person name="Almeida C.A."/>
            <person name="Ferrarezi J.A."/>
            <person name="Labate C.A."/>
        </authorList>
    </citation>
    <scope>NUCLEOTIDE SEQUENCE</scope>
    <source>
        <strain evidence="16">MF-1</strain>
    </source>
</reference>
<keyword evidence="8" id="KW-0694">RNA-binding</keyword>
<dbReference type="AlphaFoldDB" id="A0A9Q3F2E1"/>
<dbReference type="InterPro" id="IPR012337">
    <property type="entry name" value="RNaseH-like_sf"/>
</dbReference>
<evidence type="ECO:0000256" key="9">
    <source>
        <dbReference type="ARBA" id="ARBA00022908"/>
    </source>
</evidence>
<dbReference type="InterPro" id="IPR001584">
    <property type="entry name" value="Integrase_cat-core"/>
</dbReference>
<dbReference type="SUPFAM" id="SSF53098">
    <property type="entry name" value="Ribonuclease H-like"/>
    <property type="match status" value="1"/>
</dbReference>
<comment type="catalytic activity">
    <reaction evidence="13">
        <text>DNA(n) + a 2'-deoxyribonucleoside 5'-triphosphate = DNA(n+1) + diphosphate</text>
        <dbReference type="Rhea" id="RHEA:22508"/>
        <dbReference type="Rhea" id="RHEA-COMP:17339"/>
        <dbReference type="Rhea" id="RHEA-COMP:17340"/>
        <dbReference type="ChEBI" id="CHEBI:33019"/>
        <dbReference type="ChEBI" id="CHEBI:61560"/>
        <dbReference type="ChEBI" id="CHEBI:173112"/>
        <dbReference type="EC" id="2.7.7.49"/>
    </reaction>
</comment>
<evidence type="ECO:0000256" key="6">
    <source>
        <dbReference type="ARBA" id="ARBA00022801"/>
    </source>
</evidence>
<keyword evidence="7" id="KW-0460">Magnesium</keyword>
<dbReference type="PANTHER" id="PTHR42648:SF11">
    <property type="entry name" value="TRANSPOSON TY4-P GAG-POL POLYPROTEIN"/>
    <property type="match status" value="1"/>
</dbReference>
<dbReference type="GO" id="GO:0003964">
    <property type="term" value="F:RNA-directed DNA polymerase activity"/>
    <property type="evidence" value="ECO:0007669"/>
    <property type="project" value="UniProtKB-KW"/>
</dbReference>
<gene>
    <name evidence="16" type="ORF">O181_071239</name>
</gene>
<organism evidence="16 17">
    <name type="scientific">Austropuccinia psidii MF-1</name>
    <dbReference type="NCBI Taxonomy" id="1389203"/>
    <lineage>
        <taxon>Eukaryota</taxon>
        <taxon>Fungi</taxon>
        <taxon>Dikarya</taxon>
        <taxon>Basidiomycota</taxon>
        <taxon>Pucciniomycotina</taxon>
        <taxon>Pucciniomycetes</taxon>
        <taxon>Pucciniales</taxon>
        <taxon>Sphaerophragmiaceae</taxon>
        <taxon>Austropuccinia</taxon>
    </lineage>
</organism>